<dbReference type="InterPro" id="IPR036291">
    <property type="entry name" value="NAD(P)-bd_dom_sf"/>
</dbReference>
<dbReference type="OrthoDB" id="5138418at2759"/>
<dbReference type="InterPro" id="IPR003781">
    <property type="entry name" value="CoA-bd"/>
</dbReference>
<keyword evidence="3" id="KW-1185">Reference proteome</keyword>
<proteinExistence type="predicted"/>
<dbReference type="PANTHER" id="PTHR33303">
    <property type="entry name" value="CYTOPLASMIC PROTEIN-RELATED"/>
    <property type="match status" value="1"/>
</dbReference>
<evidence type="ECO:0000313" key="2">
    <source>
        <dbReference type="EMBL" id="SCV02606.1"/>
    </source>
</evidence>
<dbReference type="PANTHER" id="PTHR33303:SF2">
    <property type="entry name" value="COA-BINDING DOMAIN-CONTAINING PROTEIN"/>
    <property type="match status" value="1"/>
</dbReference>
<feature type="domain" description="CoA-binding" evidence="1">
    <location>
        <begin position="16"/>
        <end position="155"/>
    </location>
</feature>
<name>A0A1G4KDZ9_9SACH</name>
<dbReference type="Pfam" id="PF13380">
    <property type="entry name" value="CoA_binding_2"/>
    <property type="match status" value="1"/>
</dbReference>
<gene>
    <name evidence="2" type="ORF">LAMI_0H01068G</name>
</gene>
<evidence type="ECO:0000313" key="3">
    <source>
        <dbReference type="Proteomes" id="UP000191024"/>
    </source>
</evidence>
<dbReference type="Gene3D" id="3.40.50.720">
    <property type="entry name" value="NAD(P)-binding Rossmann-like Domain"/>
    <property type="match status" value="1"/>
</dbReference>
<organism evidence="2 3">
    <name type="scientific">Lachancea mirantina</name>
    <dbReference type="NCBI Taxonomy" id="1230905"/>
    <lineage>
        <taxon>Eukaryota</taxon>
        <taxon>Fungi</taxon>
        <taxon>Dikarya</taxon>
        <taxon>Ascomycota</taxon>
        <taxon>Saccharomycotina</taxon>
        <taxon>Saccharomycetes</taxon>
        <taxon>Saccharomycetales</taxon>
        <taxon>Saccharomycetaceae</taxon>
        <taxon>Lachancea</taxon>
    </lineage>
</organism>
<dbReference type="SUPFAM" id="SSF51735">
    <property type="entry name" value="NAD(P)-binding Rossmann-fold domains"/>
    <property type="match status" value="1"/>
</dbReference>
<reference evidence="3" key="1">
    <citation type="submission" date="2016-03" db="EMBL/GenBank/DDBJ databases">
        <authorList>
            <person name="Devillers H."/>
        </authorList>
    </citation>
    <scope>NUCLEOTIDE SEQUENCE [LARGE SCALE GENOMIC DNA]</scope>
</reference>
<protein>
    <submittedName>
        <fullName evidence="2">LAMI_0H01068g1_1</fullName>
    </submittedName>
</protein>
<evidence type="ECO:0000259" key="1">
    <source>
        <dbReference type="Pfam" id="PF13380"/>
    </source>
</evidence>
<dbReference type="EMBL" id="LT598468">
    <property type="protein sequence ID" value="SCV02606.1"/>
    <property type="molecule type" value="Genomic_DNA"/>
</dbReference>
<dbReference type="STRING" id="1230905.A0A1G4KDZ9"/>
<dbReference type="AlphaFoldDB" id="A0A1G4KDZ9"/>
<dbReference type="Proteomes" id="UP000191024">
    <property type="component" value="Chromosome H"/>
</dbReference>
<accession>A0A1G4KDZ9</accession>
<sequence length="166" mass="18350">MVKQVLSEFFSPTRLYFVCGKVYENGTYANQVVHWFVQHKLPVVPVTPRGGVVNLMDNSITRTVTDSQELAIQKSISDGLEVSPLKSRIDGISACFVTPPAITLTILNELKEKKSPVISVWFQPGSWDMKCIKASEEGLKIPSSRIINDCVLVNGAGHYRPSSLTI</sequence>